<evidence type="ECO:0008006" key="4">
    <source>
        <dbReference type="Google" id="ProtNLM"/>
    </source>
</evidence>
<evidence type="ECO:0000256" key="1">
    <source>
        <dbReference type="SAM" id="MobiDB-lite"/>
    </source>
</evidence>
<organism evidence="2 3">
    <name type="scientific">Actinokineospora soli</name>
    <dbReference type="NCBI Taxonomy" id="1048753"/>
    <lineage>
        <taxon>Bacteria</taxon>
        <taxon>Bacillati</taxon>
        <taxon>Actinomycetota</taxon>
        <taxon>Actinomycetes</taxon>
        <taxon>Pseudonocardiales</taxon>
        <taxon>Pseudonocardiaceae</taxon>
        <taxon>Actinokineospora</taxon>
    </lineage>
</organism>
<protein>
    <recommendedName>
        <fullName evidence="4">Tetratricopeptide repeat-containing protein</fullName>
    </recommendedName>
</protein>
<proteinExistence type="predicted"/>
<accession>A0ABW2TTI3</accession>
<name>A0ABW2TTI3_9PSEU</name>
<dbReference type="EMBL" id="JBHTEY010000004">
    <property type="protein sequence ID" value="MFC7616786.1"/>
    <property type="molecule type" value="Genomic_DNA"/>
</dbReference>
<feature type="region of interest" description="Disordered" evidence="1">
    <location>
        <begin position="152"/>
        <end position="178"/>
    </location>
</feature>
<keyword evidence="3" id="KW-1185">Reference proteome</keyword>
<dbReference type="InterPro" id="IPR011990">
    <property type="entry name" value="TPR-like_helical_dom_sf"/>
</dbReference>
<evidence type="ECO:0000313" key="2">
    <source>
        <dbReference type="EMBL" id="MFC7616786.1"/>
    </source>
</evidence>
<feature type="compositionally biased region" description="Low complexity" evidence="1">
    <location>
        <begin position="152"/>
        <end position="167"/>
    </location>
</feature>
<sequence>MRALAAMIAISPDTARWARIAAEGFRERGDARGECHPLWIEGIAVAYLGDLDASRRTLSRMVALGERAGETYYSSMARFGVAYVEVNLGDADAAAEAARLGLRGVVRLDDRLGLAFQLDGHAWVAARKRDYRRAAVLFGCADRAWARWAPNPTSPSTCPASASPGTARTRWGSGSSRG</sequence>
<dbReference type="Proteomes" id="UP001596512">
    <property type="component" value="Unassembled WGS sequence"/>
</dbReference>
<dbReference type="Gene3D" id="1.25.40.10">
    <property type="entry name" value="Tetratricopeptide repeat domain"/>
    <property type="match status" value="1"/>
</dbReference>
<reference evidence="3" key="1">
    <citation type="journal article" date="2019" name="Int. J. Syst. Evol. Microbiol.">
        <title>The Global Catalogue of Microorganisms (GCM) 10K type strain sequencing project: providing services to taxonomists for standard genome sequencing and annotation.</title>
        <authorList>
            <consortium name="The Broad Institute Genomics Platform"/>
            <consortium name="The Broad Institute Genome Sequencing Center for Infectious Disease"/>
            <person name="Wu L."/>
            <person name="Ma J."/>
        </authorList>
    </citation>
    <scope>NUCLEOTIDE SEQUENCE [LARGE SCALE GENOMIC DNA]</scope>
    <source>
        <strain evidence="3">JCM 17695</strain>
    </source>
</reference>
<evidence type="ECO:0000313" key="3">
    <source>
        <dbReference type="Proteomes" id="UP001596512"/>
    </source>
</evidence>
<gene>
    <name evidence="2" type="ORF">ACFQV2_28370</name>
</gene>
<comment type="caution">
    <text evidence="2">The sequence shown here is derived from an EMBL/GenBank/DDBJ whole genome shotgun (WGS) entry which is preliminary data.</text>
</comment>